<feature type="region of interest" description="Disordered" evidence="1">
    <location>
        <begin position="1"/>
        <end position="51"/>
    </location>
</feature>
<evidence type="ECO:0000256" key="2">
    <source>
        <dbReference type="SAM" id="Phobius"/>
    </source>
</evidence>
<dbReference type="eggNOG" id="ENOG5033DQZ">
    <property type="taxonomic scope" value="Bacteria"/>
</dbReference>
<protein>
    <recommendedName>
        <fullName evidence="5">Hydroxymyristoyl-ACP dehydratase</fullName>
    </recommendedName>
</protein>
<evidence type="ECO:0000313" key="4">
    <source>
        <dbReference type="Proteomes" id="UP000030403"/>
    </source>
</evidence>
<dbReference type="Pfam" id="PF11772">
    <property type="entry name" value="EpuA"/>
    <property type="match status" value="1"/>
</dbReference>
<evidence type="ECO:0000313" key="3">
    <source>
        <dbReference type="EMBL" id="KGX90971.1"/>
    </source>
</evidence>
<dbReference type="InterPro" id="IPR024596">
    <property type="entry name" value="RNApol_su_b/EpuA"/>
</dbReference>
<feature type="transmembrane region" description="Helical" evidence="2">
    <location>
        <begin position="61"/>
        <end position="87"/>
    </location>
</feature>
<comment type="caution">
    <text evidence="3">The sequence shown here is derived from an EMBL/GenBank/DDBJ whole genome shotgun (WGS) entry which is preliminary data.</text>
</comment>
<gene>
    <name evidence="3" type="ORF">N783_13265</name>
</gene>
<name>A0A0A5GCR3_9BACI</name>
<proteinExistence type="predicted"/>
<evidence type="ECO:0000256" key="1">
    <source>
        <dbReference type="SAM" id="MobiDB-lite"/>
    </source>
</evidence>
<evidence type="ECO:0008006" key="5">
    <source>
        <dbReference type="Google" id="ProtNLM"/>
    </source>
</evidence>
<keyword evidence="2" id="KW-1133">Transmembrane helix</keyword>
<dbReference type="EMBL" id="AVPF01000004">
    <property type="protein sequence ID" value="KGX90971.1"/>
    <property type="molecule type" value="Genomic_DNA"/>
</dbReference>
<keyword evidence="4" id="KW-1185">Reference proteome</keyword>
<accession>A0A0A5GCR3</accession>
<dbReference type="AlphaFoldDB" id="A0A0A5GCR3"/>
<keyword evidence="2" id="KW-0472">Membrane</keyword>
<dbReference type="RefSeq" id="WP_036841765.1">
    <property type="nucleotide sequence ID" value="NZ_AVPF01000004.1"/>
</dbReference>
<dbReference type="Proteomes" id="UP000030403">
    <property type="component" value="Unassembled WGS sequence"/>
</dbReference>
<organism evidence="3 4">
    <name type="scientific">Pontibacillus marinus BH030004 = DSM 16465</name>
    <dbReference type="NCBI Taxonomy" id="1385511"/>
    <lineage>
        <taxon>Bacteria</taxon>
        <taxon>Bacillati</taxon>
        <taxon>Bacillota</taxon>
        <taxon>Bacilli</taxon>
        <taxon>Bacillales</taxon>
        <taxon>Bacillaceae</taxon>
        <taxon>Pontibacillus</taxon>
    </lineage>
</organism>
<keyword evidence="2" id="KW-0812">Transmembrane</keyword>
<dbReference type="OrthoDB" id="2300232at2"/>
<reference evidence="3 4" key="1">
    <citation type="submission" date="2013-08" db="EMBL/GenBank/DDBJ databases">
        <authorList>
            <person name="Huang J."/>
            <person name="Wang G."/>
        </authorList>
    </citation>
    <scope>NUCLEOTIDE SEQUENCE [LARGE SCALE GENOMIC DNA]</scope>
    <source>
        <strain evidence="3 4">BH030004</strain>
    </source>
</reference>
<dbReference type="STRING" id="1385511.GCA_000425225_00325"/>
<sequence length="112" mass="13295">MPDKKEPISRSERRELNKENQKKERQQEKEQKKKQKEEAKKQKEKQNDEKPKKYRRRILPIWLRIIIVFVICALALLTGLMIGYGIIGDGNPTDALKIDTWQHIIDIVTKTE</sequence>